<dbReference type="InterPro" id="IPR028994">
    <property type="entry name" value="Integrin_alpha_N"/>
</dbReference>
<organism evidence="3 4">
    <name type="scientific">Hoeflea alexandrii</name>
    <dbReference type="NCBI Taxonomy" id="288436"/>
    <lineage>
        <taxon>Bacteria</taxon>
        <taxon>Pseudomonadati</taxon>
        <taxon>Pseudomonadota</taxon>
        <taxon>Alphaproteobacteria</taxon>
        <taxon>Hyphomicrobiales</taxon>
        <taxon>Rhizobiaceae</taxon>
        <taxon>Hoeflea</taxon>
    </lineage>
</organism>
<name>A0ABT1CW61_9HYPH</name>
<feature type="signal peptide" evidence="1">
    <location>
        <begin position="1"/>
        <end position="24"/>
    </location>
</feature>
<comment type="caution">
    <text evidence="3">The sequence shown here is derived from an EMBL/GenBank/DDBJ whole genome shotgun (WGS) entry which is preliminary data.</text>
</comment>
<accession>A0ABT1CW61</accession>
<evidence type="ECO:0000313" key="4">
    <source>
        <dbReference type="Proteomes" id="UP001320715"/>
    </source>
</evidence>
<dbReference type="RefSeq" id="WP_252917146.1">
    <property type="nucleotide sequence ID" value="NZ_JAAAML010000004.1"/>
</dbReference>
<dbReference type="PANTHER" id="PTHR16026:SF0">
    <property type="entry name" value="CARTILAGE ACIDIC PROTEIN 1"/>
    <property type="match status" value="1"/>
</dbReference>
<keyword evidence="4" id="KW-1185">Reference proteome</keyword>
<evidence type="ECO:0000259" key="2">
    <source>
        <dbReference type="Pfam" id="PF07593"/>
    </source>
</evidence>
<evidence type="ECO:0000313" key="3">
    <source>
        <dbReference type="EMBL" id="MCO6410447.1"/>
    </source>
</evidence>
<gene>
    <name evidence="3" type="ORF">GTW23_19875</name>
</gene>
<dbReference type="InterPro" id="IPR011519">
    <property type="entry name" value="UnbV_ASPIC"/>
</dbReference>
<feature type="domain" description="ASPIC/UnbV" evidence="2">
    <location>
        <begin position="467"/>
        <end position="532"/>
    </location>
</feature>
<sequence length="549" mass="59836">MTTISPLLAISAVWLAALGQSASAQTAFTADVPTLHEEAASAGIDQSYTGGWEFFVGGGAASFDCNGDRLPDLLIAGGSAPAKFFVNESMTGGALAFKPMQTGLKAEDLTGVLGAYPLDIDNDRHTDLVLLRLGRNLVLKGGPDCSFEKANRSFSIDGGRAWSTGMSAIWEKGNRFPTIAIGNYVDRSAPGTPFGTCEPNQLLRPHPGDVPDYSDALRLEPGHCALSLLFTDWNRSGEPDLRITNDRQYYRGGQEQLWEMNQGRPPRLYTASQGWQRLTVWGMGIAETDFDADGLPEYALTSMGDTKLQKLDEEAGEDRPTYRDIAFEKGATAHRPYAGGDSKPSTGWHSEFADFNNDTKTDLFIAKGNVQAMPDFASFDPDNLLLGGFDDTFHEKGMEAGIALNTRGRGAIVEDFNMDGMLDLLVVNREHPASLFRNLGVATDWGQRALGNWIKIELDNGKINPSAVGSLISVRTGTRTQTRRIQIGGGHASGQTGFVHLGLGVSERATIRVQWPDGEWSHPYRVFANQHVRIIRGEANARYWYPVAQ</sequence>
<protein>
    <recommendedName>
        <fullName evidence="2">ASPIC/UnbV domain-containing protein</fullName>
    </recommendedName>
</protein>
<feature type="chain" id="PRO_5045720376" description="ASPIC/UnbV domain-containing protein" evidence="1">
    <location>
        <begin position="25"/>
        <end position="549"/>
    </location>
</feature>
<reference evidence="3 4" key="1">
    <citation type="submission" date="2020-01" db="EMBL/GenBank/DDBJ databases">
        <title>Genomes of bacteria type strains.</title>
        <authorList>
            <person name="Chen J."/>
            <person name="Zhu S."/>
            <person name="Yang J."/>
        </authorList>
    </citation>
    <scope>NUCLEOTIDE SEQUENCE [LARGE SCALE GENOMIC DNA]</scope>
    <source>
        <strain evidence="3 4">DSM 16655</strain>
    </source>
</reference>
<dbReference type="EMBL" id="JAAAML010000004">
    <property type="protein sequence ID" value="MCO6410447.1"/>
    <property type="molecule type" value="Genomic_DNA"/>
</dbReference>
<proteinExistence type="predicted"/>
<dbReference type="SUPFAM" id="SSF69318">
    <property type="entry name" value="Integrin alpha N-terminal domain"/>
    <property type="match status" value="1"/>
</dbReference>
<dbReference type="PANTHER" id="PTHR16026">
    <property type="entry name" value="CARTILAGE ACIDIC PROTEIN 1"/>
    <property type="match status" value="1"/>
</dbReference>
<dbReference type="Pfam" id="PF07593">
    <property type="entry name" value="UnbV_ASPIC"/>
    <property type="match status" value="1"/>
</dbReference>
<dbReference type="Proteomes" id="UP001320715">
    <property type="component" value="Unassembled WGS sequence"/>
</dbReference>
<keyword evidence="1" id="KW-0732">Signal</keyword>
<dbReference type="InterPro" id="IPR027039">
    <property type="entry name" value="Crtac1"/>
</dbReference>
<evidence type="ECO:0000256" key="1">
    <source>
        <dbReference type="SAM" id="SignalP"/>
    </source>
</evidence>